<evidence type="ECO:0000256" key="1">
    <source>
        <dbReference type="SAM" id="MobiDB-lite"/>
    </source>
</evidence>
<comment type="caution">
    <text evidence="2">The sequence shown here is derived from an EMBL/GenBank/DDBJ whole genome shotgun (WGS) entry which is preliminary data.</text>
</comment>
<accession>A0ABQ4B5M4</accession>
<keyword evidence="3" id="KW-1185">Reference proteome</keyword>
<feature type="region of interest" description="Disordered" evidence="1">
    <location>
        <begin position="23"/>
        <end position="52"/>
    </location>
</feature>
<organism evidence="2 3">
    <name type="scientific">Actinoplanes palleronii</name>
    <dbReference type="NCBI Taxonomy" id="113570"/>
    <lineage>
        <taxon>Bacteria</taxon>
        <taxon>Bacillati</taxon>
        <taxon>Actinomycetota</taxon>
        <taxon>Actinomycetes</taxon>
        <taxon>Micromonosporales</taxon>
        <taxon>Micromonosporaceae</taxon>
        <taxon>Actinoplanes</taxon>
    </lineage>
</organism>
<evidence type="ECO:0000313" key="2">
    <source>
        <dbReference type="EMBL" id="GIE65945.1"/>
    </source>
</evidence>
<name>A0ABQ4B5M4_9ACTN</name>
<gene>
    <name evidence="2" type="ORF">Apa02nite_020530</name>
</gene>
<dbReference type="Proteomes" id="UP000624709">
    <property type="component" value="Unassembled WGS sequence"/>
</dbReference>
<proteinExistence type="predicted"/>
<reference evidence="2 3" key="1">
    <citation type="submission" date="2021-01" db="EMBL/GenBank/DDBJ databases">
        <title>Whole genome shotgun sequence of Actinoplanes palleronii NBRC 14916.</title>
        <authorList>
            <person name="Komaki H."/>
            <person name="Tamura T."/>
        </authorList>
    </citation>
    <scope>NUCLEOTIDE SEQUENCE [LARGE SCALE GENOMIC DNA]</scope>
    <source>
        <strain evidence="2 3">NBRC 14916</strain>
    </source>
</reference>
<protein>
    <submittedName>
        <fullName evidence="2">Uncharacterized protein</fullName>
    </submittedName>
</protein>
<dbReference type="EMBL" id="BOMS01000026">
    <property type="protein sequence ID" value="GIE65945.1"/>
    <property type="molecule type" value="Genomic_DNA"/>
</dbReference>
<sequence>MATTLLQPDVIIGAHPGQLSQFLTAQAGHPAAAQHRQPELLRPDASAPRTQERADVRLAAWCRGRCHGHSLPCAPNRILVLPDLGNAQPCRRIPDRQTLWP</sequence>
<evidence type="ECO:0000313" key="3">
    <source>
        <dbReference type="Proteomes" id="UP000624709"/>
    </source>
</evidence>